<evidence type="ECO:0000259" key="4">
    <source>
        <dbReference type="Pfam" id="PF25757"/>
    </source>
</evidence>
<evidence type="ECO:0000256" key="2">
    <source>
        <dbReference type="SAM" id="MobiDB-lite"/>
    </source>
</evidence>
<feature type="domain" description="Dynein axonemal assembly factor 5 HEAT-repeat" evidence="3">
    <location>
        <begin position="673"/>
        <end position="867"/>
    </location>
</feature>
<feature type="region of interest" description="Disordered" evidence="2">
    <location>
        <begin position="505"/>
        <end position="532"/>
    </location>
</feature>
<dbReference type="InterPro" id="IPR052623">
    <property type="entry name" value="DAAF5"/>
</dbReference>
<evidence type="ECO:0000256" key="1">
    <source>
        <dbReference type="SAM" id="Coils"/>
    </source>
</evidence>
<feature type="compositionally biased region" description="Polar residues" evidence="2">
    <location>
        <begin position="510"/>
        <end position="523"/>
    </location>
</feature>
<dbReference type="Pfam" id="PF25757">
    <property type="entry name" value="TPR_DNAAF5"/>
    <property type="match status" value="1"/>
</dbReference>
<gene>
    <name evidence="5" type="ORF">KC19_3G146800</name>
</gene>
<feature type="region of interest" description="Disordered" evidence="2">
    <location>
        <begin position="450"/>
        <end position="492"/>
    </location>
</feature>
<dbReference type="InterPro" id="IPR056497">
    <property type="entry name" value="HEAT_DAAF5"/>
</dbReference>
<feature type="coiled-coil region" evidence="1">
    <location>
        <begin position="351"/>
        <end position="392"/>
    </location>
</feature>
<dbReference type="PANTHER" id="PTHR16216:SF2">
    <property type="entry name" value="DYNEIN AXONEMAL ASSEMBLY FACTOR 5"/>
    <property type="match status" value="1"/>
</dbReference>
<sequence>MAEFLDELGYPREVTKHDVVAAFLKTIQRPLNCLSAENQRSRRNALDILFQCLLEDDGAGSLPPMDVLQAAWDDTILEKALRCVSDPTEKCRELAIQLIRGVAKALTEVDCTLKETILVMAERMGQVPVLEDSEEMRLQLLSLLNDVLLPECELLTLQNIIDPLHRIVTVTLNDHFHEVKKSACSVLVTTANRNPNVFGNKTGVLLKALVPCLSHSHSRVRIAVFQAIDAMVRCGLTAPLVAQQLVPGIKSLAFDHSTAVRELFFSSVANWLNYNSRSMTDEEIGECIEAGKVPLFHVPELLPLLLLGITDDSLEIATSTYERLEGVGYIYKKIIDELDKRKIQEKEGDLVKTAEEGASIMERELENDRKRQERYEQELRQIEELRSSQREVHPVNRNSELIGEEVKNENELENNHLVQAPEIVIGDHDMAEDEKSRTPEQCVCMTRIEDSPETADKDTKHAVLTEEKNCNTSELEEEEEGETRTADDDLTSETVYDEDLKEFNAHPGQCSRTSAGHSYNNGNPEMGVAPDRTRSLKSQTDWKEDDLTVEPLSAETILDANLQVFNACENPRVDVADESQSKVERDELLEAGAQQVPENNEEKITAGENNSVNGLYVLTNELTERDEDRRTETVVTLFQKDVQKGTSEITDEGAVRKKDSDEAGVETLQLPKPYEGRPGAGCRLMVEAFLRQMIEPALKELKQWTTPTRLSAARLLHTLLALAEGFAKDNLDILVPAFCSAVGDDDVKVAKRIVATVHIVGFHVPPEKWLPLVLKPLGNTKTSQAQRANLLVVTAAFLYGTRRKEMEEKYVERICDKLYEREVCCSDYPAIQNQLLSVVTNLIQVAGALCKSSSFKIFVLLLQLQSVEGDAQLQKRSGQVLEVLAQTIGMGSARDLYVQHIHNVLDIVTADHEGWSSDTPGKLMFQTFMRNANDTVGPYLESLLPVFRACLEPEQDPALRISFLQLLDELFEKPELDVSWALLAPEVIGKILVPCAVWRRSKTEAAVRYGAMVAIGTFLRRDLCSQAHMQEILKMPEGFLPVLKTCIDEDYFLDVRRATTHVMYQFLRVAGSILTDEERCKLIKVLSKRMDDSSNTIRLAILPAVAMFFVTMPPSFGDSEVKDFCTFLVVHMDDEHPLIQEGACRAMEACAIKNPDVVLDVLSNVGNNHKDPQYLDRVLLAAGYAKRNSATHQTLINTSHLEKDCYM</sequence>
<evidence type="ECO:0000313" key="6">
    <source>
        <dbReference type="Proteomes" id="UP000822688"/>
    </source>
</evidence>
<dbReference type="InterPro" id="IPR057978">
    <property type="entry name" value="TPR_DAAF5"/>
</dbReference>
<accession>A0A8T0IKL1</accession>
<dbReference type="InterPro" id="IPR011989">
    <property type="entry name" value="ARM-like"/>
</dbReference>
<dbReference type="Proteomes" id="UP000822688">
    <property type="component" value="Chromosome 3"/>
</dbReference>
<dbReference type="SUPFAM" id="SSF48371">
    <property type="entry name" value="ARM repeat"/>
    <property type="match status" value="1"/>
</dbReference>
<dbReference type="PANTHER" id="PTHR16216">
    <property type="entry name" value="DYNEIN ASSEMBLY FACTOR 5, AXONEMAL"/>
    <property type="match status" value="1"/>
</dbReference>
<dbReference type="Gene3D" id="1.25.10.10">
    <property type="entry name" value="Leucine-rich Repeat Variant"/>
    <property type="match status" value="3"/>
</dbReference>
<dbReference type="Pfam" id="PF24573">
    <property type="entry name" value="HEAT_DAAF5"/>
    <property type="match status" value="1"/>
</dbReference>
<feature type="compositionally biased region" description="Basic and acidic residues" evidence="2">
    <location>
        <begin position="450"/>
        <end position="469"/>
    </location>
</feature>
<dbReference type="AlphaFoldDB" id="A0A8T0IKL1"/>
<feature type="domain" description="Dynein axonemal assembly factor 5 TPR repeats" evidence="4">
    <location>
        <begin position="33"/>
        <end position="272"/>
    </location>
</feature>
<proteinExistence type="predicted"/>
<keyword evidence="6" id="KW-1185">Reference proteome</keyword>
<evidence type="ECO:0000259" key="3">
    <source>
        <dbReference type="Pfam" id="PF24573"/>
    </source>
</evidence>
<comment type="caution">
    <text evidence="5">The sequence shown here is derived from an EMBL/GenBank/DDBJ whole genome shotgun (WGS) entry which is preliminary data.</text>
</comment>
<protein>
    <submittedName>
        <fullName evidence="5">Uncharacterized protein</fullName>
    </submittedName>
</protein>
<organism evidence="5 6">
    <name type="scientific">Ceratodon purpureus</name>
    <name type="common">Fire moss</name>
    <name type="synonym">Dicranum purpureum</name>
    <dbReference type="NCBI Taxonomy" id="3225"/>
    <lineage>
        <taxon>Eukaryota</taxon>
        <taxon>Viridiplantae</taxon>
        <taxon>Streptophyta</taxon>
        <taxon>Embryophyta</taxon>
        <taxon>Bryophyta</taxon>
        <taxon>Bryophytina</taxon>
        <taxon>Bryopsida</taxon>
        <taxon>Dicranidae</taxon>
        <taxon>Pseudoditrichales</taxon>
        <taxon>Ditrichaceae</taxon>
        <taxon>Ceratodon</taxon>
    </lineage>
</organism>
<keyword evidence="1" id="KW-0175">Coiled coil</keyword>
<evidence type="ECO:0000313" key="5">
    <source>
        <dbReference type="EMBL" id="KAG0583565.1"/>
    </source>
</evidence>
<name>A0A8T0IKL1_CERPU</name>
<dbReference type="InterPro" id="IPR016024">
    <property type="entry name" value="ARM-type_fold"/>
</dbReference>
<reference evidence="5" key="1">
    <citation type="submission" date="2020-06" db="EMBL/GenBank/DDBJ databases">
        <title>WGS assembly of Ceratodon purpureus strain R40.</title>
        <authorList>
            <person name="Carey S.B."/>
            <person name="Jenkins J."/>
            <person name="Shu S."/>
            <person name="Lovell J.T."/>
            <person name="Sreedasyam A."/>
            <person name="Maumus F."/>
            <person name="Tiley G.P."/>
            <person name="Fernandez-Pozo N."/>
            <person name="Barry K."/>
            <person name="Chen C."/>
            <person name="Wang M."/>
            <person name="Lipzen A."/>
            <person name="Daum C."/>
            <person name="Saski C.A."/>
            <person name="Payton A.C."/>
            <person name="Mcbreen J.C."/>
            <person name="Conrad R.E."/>
            <person name="Kollar L.M."/>
            <person name="Olsson S."/>
            <person name="Huttunen S."/>
            <person name="Landis J.B."/>
            <person name="Wickett N.J."/>
            <person name="Johnson M.G."/>
            <person name="Rensing S.A."/>
            <person name="Grimwood J."/>
            <person name="Schmutz J."/>
            <person name="Mcdaniel S.F."/>
        </authorList>
    </citation>
    <scope>NUCLEOTIDE SEQUENCE</scope>
    <source>
        <strain evidence="5">R40</strain>
    </source>
</reference>
<dbReference type="EMBL" id="CM026423">
    <property type="protein sequence ID" value="KAG0583565.1"/>
    <property type="molecule type" value="Genomic_DNA"/>
</dbReference>